<dbReference type="Proteomes" id="UP000183971">
    <property type="component" value="Unassembled WGS sequence"/>
</dbReference>
<evidence type="ECO:0000313" key="2">
    <source>
        <dbReference type="EMBL" id="CZR49708.1"/>
    </source>
</evidence>
<sequence length="99" mass="11520">MGVRLSLDDPVYIGQNFLYLTLNLGVVFHVDELLVFWFRQICHHLSRILLAISDTSRVSRGWCDINNRRASLEARADQLLFVIVVDYLFYPTQPRPPSQ</sequence>
<accession>A0A1L7WAU9</accession>
<dbReference type="VEuPathDB" id="FungiDB:FPRO_14814"/>
<keyword evidence="1" id="KW-0472">Membrane</keyword>
<dbReference type="AlphaFoldDB" id="A0A1L7WAU9"/>
<feature type="transmembrane region" description="Helical" evidence="1">
    <location>
        <begin position="17"/>
        <end position="38"/>
    </location>
</feature>
<reference evidence="3" key="1">
    <citation type="journal article" date="2016" name="Genome Biol. Evol.">
        <title>Comparative 'omics' of the Fusarium fujikuroi species complex highlights differences in genetic potential and metabolite synthesis.</title>
        <authorList>
            <person name="Niehaus E.-M."/>
            <person name="Muensterkoetter M."/>
            <person name="Proctor R.H."/>
            <person name="Brown D.W."/>
            <person name="Sharon A."/>
            <person name="Idan Y."/>
            <person name="Oren-Young L."/>
            <person name="Sieber C.M."/>
            <person name="Novak O."/>
            <person name="Pencik A."/>
            <person name="Tarkowska D."/>
            <person name="Hromadova K."/>
            <person name="Freeman S."/>
            <person name="Maymon M."/>
            <person name="Elazar M."/>
            <person name="Youssef S.A."/>
            <person name="El-Shabrawy E.S.M."/>
            <person name="Shalaby A.B.A."/>
            <person name="Houterman P."/>
            <person name="Brock N.L."/>
            <person name="Burkhardt I."/>
            <person name="Tsavkelova E.A."/>
            <person name="Dickschat J.S."/>
            <person name="Galuszka P."/>
            <person name="Gueldener U."/>
            <person name="Tudzynski B."/>
        </authorList>
    </citation>
    <scope>NUCLEOTIDE SEQUENCE [LARGE SCALE GENOMIC DNA]</scope>
    <source>
        <strain evidence="3">ET1</strain>
    </source>
</reference>
<dbReference type="GeneID" id="42059671"/>
<gene>
    <name evidence="2" type="ORF">FPRO_14814</name>
</gene>
<keyword evidence="3" id="KW-1185">Reference proteome</keyword>
<evidence type="ECO:0000313" key="3">
    <source>
        <dbReference type="Proteomes" id="UP000183971"/>
    </source>
</evidence>
<comment type="caution">
    <text evidence="2">The sequence shown here is derived from an EMBL/GenBank/DDBJ whole genome shotgun (WGS) entry which is preliminary data.</text>
</comment>
<protein>
    <submittedName>
        <fullName evidence="2">Uncharacterized protein</fullName>
    </submittedName>
</protein>
<proteinExistence type="predicted"/>
<dbReference type="RefSeq" id="XP_031090206.1">
    <property type="nucleotide sequence ID" value="XM_031225003.1"/>
</dbReference>
<keyword evidence="1" id="KW-1133">Transmembrane helix</keyword>
<evidence type="ECO:0000256" key="1">
    <source>
        <dbReference type="SAM" id="Phobius"/>
    </source>
</evidence>
<organism evidence="2 3">
    <name type="scientific">Fusarium proliferatum (strain ET1)</name>
    <name type="common">Orchid endophyte fungus</name>
    <dbReference type="NCBI Taxonomy" id="1227346"/>
    <lineage>
        <taxon>Eukaryota</taxon>
        <taxon>Fungi</taxon>
        <taxon>Dikarya</taxon>
        <taxon>Ascomycota</taxon>
        <taxon>Pezizomycotina</taxon>
        <taxon>Sordariomycetes</taxon>
        <taxon>Hypocreomycetidae</taxon>
        <taxon>Hypocreales</taxon>
        <taxon>Nectriaceae</taxon>
        <taxon>Fusarium</taxon>
        <taxon>Fusarium fujikuroi species complex</taxon>
    </lineage>
</organism>
<keyword evidence="1" id="KW-0812">Transmembrane</keyword>
<name>A0A1L7WAU9_FUSPR</name>
<dbReference type="EMBL" id="FJOF01000018">
    <property type="protein sequence ID" value="CZR49708.1"/>
    <property type="molecule type" value="Genomic_DNA"/>
</dbReference>